<name>A0A7S2HLR2_9STRA</name>
<dbReference type="EMBL" id="HBGV01010279">
    <property type="protein sequence ID" value="CAD9494569.1"/>
    <property type="molecule type" value="Transcribed_RNA"/>
</dbReference>
<gene>
    <name evidence="2" type="ORF">HTAM1171_LOCUS6373</name>
</gene>
<sequence>MASDKSIRCRSDPNVSAHMYPETIEDDCNPRAKCSIREPCTPKSTTHHWIESTLCNTNKRRLIKDVNQVPAFLPRDDTSQMSCHLDLLINTIQHECEPSSRDELFLVGPGSLNRTRVPPSLDESDSDGPPTTAEDSSTTPFNATNNFHAGLELLPFRPISDTRSVSSINHDNDHNHEVDLADGDDFELIDPRSELGPRRKLPFTSRSLCIPSL</sequence>
<feature type="compositionally biased region" description="Polar residues" evidence="1">
    <location>
        <begin position="133"/>
        <end position="144"/>
    </location>
</feature>
<proteinExistence type="predicted"/>
<reference evidence="2" key="1">
    <citation type="submission" date="2021-01" db="EMBL/GenBank/DDBJ databases">
        <authorList>
            <person name="Corre E."/>
            <person name="Pelletier E."/>
            <person name="Niang G."/>
            <person name="Scheremetjew M."/>
            <person name="Finn R."/>
            <person name="Kale V."/>
            <person name="Holt S."/>
            <person name="Cochrane G."/>
            <person name="Meng A."/>
            <person name="Brown T."/>
            <person name="Cohen L."/>
        </authorList>
    </citation>
    <scope>NUCLEOTIDE SEQUENCE</scope>
    <source>
        <strain evidence="2">CCMP826</strain>
    </source>
</reference>
<accession>A0A7S2HLR2</accession>
<evidence type="ECO:0000313" key="2">
    <source>
        <dbReference type="EMBL" id="CAD9494569.1"/>
    </source>
</evidence>
<organism evidence="2">
    <name type="scientific">Helicotheca tamesis</name>
    <dbReference type="NCBI Taxonomy" id="374047"/>
    <lineage>
        <taxon>Eukaryota</taxon>
        <taxon>Sar</taxon>
        <taxon>Stramenopiles</taxon>
        <taxon>Ochrophyta</taxon>
        <taxon>Bacillariophyta</taxon>
        <taxon>Mediophyceae</taxon>
        <taxon>Lithodesmiophycidae</taxon>
        <taxon>Lithodesmiales</taxon>
        <taxon>Lithodesmiaceae</taxon>
        <taxon>Helicotheca</taxon>
    </lineage>
</organism>
<feature type="region of interest" description="Disordered" evidence="1">
    <location>
        <begin position="107"/>
        <end position="144"/>
    </location>
</feature>
<dbReference type="AlphaFoldDB" id="A0A7S2HLR2"/>
<evidence type="ECO:0000256" key="1">
    <source>
        <dbReference type="SAM" id="MobiDB-lite"/>
    </source>
</evidence>
<protein>
    <submittedName>
        <fullName evidence="2">Uncharacterized protein</fullName>
    </submittedName>
</protein>